<evidence type="ECO:0000313" key="15">
    <source>
        <dbReference type="Proteomes" id="UP000825078"/>
    </source>
</evidence>
<evidence type="ECO:0000256" key="8">
    <source>
        <dbReference type="ARBA" id="ARBA00058590"/>
    </source>
</evidence>
<dbReference type="Gene3D" id="3.40.50.11260">
    <property type="match status" value="1"/>
</dbReference>
<feature type="region of interest" description="C" evidence="10">
    <location>
        <begin position="532"/>
        <end position="606"/>
    </location>
</feature>
<feature type="coiled-coil region" evidence="12">
    <location>
        <begin position="461"/>
        <end position="497"/>
    </location>
</feature>
<feature type="binding site" evidence="11">
    <location>
        <position position="143"/>
    </location>
    <ligand>
        <name>ATP</name>
        <dbReference type="ChEBI" id="CHEBI:30616"/>
    </ligand>
</feature>
<dbReference type="AlphaFoldDB" id="A0AAD1NNT2"/>
<dbReference type="GO" id="GO:0051082">
    <property type="term" value="F:unfolded protein binding"/>
    <property type="evidence" value="ECO:0007669"/>
    <property type="project" value="UniProtKB-UniRule"/>
</dbReference>
<dbReference type="CDD" id="cd16927">
    <property type="entry name" value="HATPase_Hsp90-like"/>
    <property type="match status" value="1"/>
</dbReference>
<dbReference type="Gene3D" id="3.30.230.80">
    <property type="match status" value="1"/>
</dbReference>
<evidence type="ECO:0000256" key="9">
    <source>
        <dbReference type="ARBA" id="ARBA00070675"/>
    </source>
</evidence>
<feature type="binding site" evidence="11">
    <location>
        <position position="3"/>
    </location>
    <ligand>
        <name>ATP</name>
        <dbReference type="ChEBI" id="CHEBI:30616"/>
    </ligand>
</feature>
<dbReference type="GO" id="GO:0140662">
    <property type="term" value="F:ATP-dependent protein folding chaperone"/>
    <property type="evidence" value="ECO:0007669"/>
    <property type="project" value="InterPro"/>
</dbReference>
<dbReference type="InterPro" id="IPR020568">
    <property type="entry name" value="Ribosomal_Su5_D2-typ_SF"/>
</dbReference>
<dbReference type="PANTHER" id="PTHR11528">
    <property type="entry name" value="HEAT SHOCK PROTEIN 90 FAMILY MEMBER"/>
    <property type="match status" value="1"/>
</dbReference>
<protein>
    <recommendedName>
        <fullName evidence="9 10">Chaperone protein HtpG</fullName>
    </recommendedName>
    <alternativeName>
        <fullName evidence="10">Heat shock protein HtpG</fullName>
    </alternativeName>
    <alternativeName>
        <fullName evidence="10">High temperature protein G</fullName>
    </alternativeName>
</protein>
<evidence type="ECO:0000256" key="7">
    <source>
        <dbReference type="ARBA" id="ARBA00023186"/>
    </source>
</evidence>
<dbReference type="InterPro" id="IPR003594">
    <property type="entry name" value="HATPase_dom"/>
</dbReference>
<accession>A0AAD1NNT2</accession>
<dbReference type="Proteomes" id="UP000825078">
    <property type="component" value="Chromosome"/>
</dbReference>
<comment type="subcellular location">
    <subcellularLocation>
        <location evidence="1 10">Cytoplasm</location>
    </subcellularLocation>
</comment>
<dbReference type="InterPro" id="IPR020575">
    <property type="entry name" value="Hsp90_N"/>
</dbReference>
<reference evidence="14" key="1">
    <citation type="submission" date="2021-05" db="EMBL/GenBank/DDBJ databases">
        <title>Molecular characterization for Shewanella algae harboring chromosomal blaOXA-55-like strains isolated from clinical and environment sample.</title>
        <authorList>
            <person name="Ohama Y."/>
            <person name="Aoki K."/>
            <person name="Harada S."/>
            <person name="Moriya K."/>
            <person name="Ishii Y."/>
            <person name="Tateda K."/>
        </authorList>
    </citation>
    <scope>NUCLEOTIDE SEQUENCE</scope>
    <source>
        <strain evidence="14">TUM17379</strain>
    </source>
</reference>
<dbReference type="PRINTS" id="PR00775">
    <property type="entry name" value="HEATSHOCK90"/>
</dbReference>
<dbReference type="FunFam" id="3.30.230.80:FF:000002">
    <property type="entry name" value="Molecular chaperone HtpG"/>
    <property type="match status" value="1"/>
</dbReference>
<evidence type="ECO:0000256" key="3">
    <source>
        <dbReference type="ARBA" id="ARBA00022490"/>
    </source>
</evidence>
<dbReference type="SUPFAM" id="SSF110942">
    <property type="entry name" value="HSP90 C-terminal domain"/>
    <property type="match status" value="1"/>
</dbReference>
<dbReference type="HAMAP" id="MF_00505">
    <property type="entry name" value="HSP90"/>
    <property type="match status" value="1"/>
</dbReference>
<dbReference type="GO" id="GO:0005524">
    <property type="term" value="F:ATP binding"/>
    <property type="evidence" value="ECO:0007669"/>
    <property type="project" value="UniProtKB-UniRule"/>
</dbReference>
<feature type="binding site" evidence="11">
    <location>
        <position position="49"/>
    </location>
    <ligand>
        <name>ATP</name>
        <dbReference type="ChEBI" id="CHEBI:30616"/>
    </ligand>
</feature>
<dbReference type="Gene3D" id="3.30.565.10">
    <property type="entry name" value="Histidine kinase-like ATPase, C-terminal domain"/>
    <property type="match status" value="1"/>
</dbReference>
<dbReference type="InterPro" id="IPR037196">
    <property type="entry name" value="HSP90_C"/>
</dbReference>
<feature type="binding site" evidence="11">
    <location>
        <position position="68"/>
    </location>
    <ligand>
        <name>ATP</name>
        <dbReference type="ChEBI" id="CHEBI:30616"/>
    </ligand>
</feature>
<dbReference type="InterPro" id="IPR001404">
    <property type="entry name" value="Hsp90_fam"/>
</dbReference>
<evidence type="ECO:0000313" key="14">
    <source>
        <dbReference type="EMBL" id="BCV45706.1"/>
    </source>
</evidence>
<dbReference type="EMBL" id="AP024613">
    <property type="protein sequence ID" value="BCV45706.1"/>
    <property type="molecule type" value="Genomic_DNA"/>
</dbReference>
<feature type="binding site" evidence="11">
    <location>
        <position position="7"/>
    </location>
    <ligand>
        <name>ATP</name>
        <dbReference type="ChEBI" id="CHEBI:30616"/>
    </ligand>
</feature>
<dbReference type="SUPFAM" id="SSF55874">
    <property type="entry name" value="ATPase domain of HSP90 chaperone/DNA topoisomerase II/histidine kinase"/>
    <property type="match status" value="1"/>
</dbReference>
<dbReference type="FunFam" id="3.30.565.10:FF:000009">
    <property type="entry name" value="Molecular chaperone HtpG"/>
    <property type="match status" value="1"/>
</dbReference>
<keyword evidence="6 10" id="KW-0346">Stress response</keyword>
<feature type="domain" description="Histidine kinase/HSP90-like ATPase" evidence="13">
    <location>
        <begin position="1"/>
        <end position="153"/>
    </location>
</feature>
<evidence type="ECO:0000256" key="4">
    <source>
        <dbReference type="ARBA" id="ARBA00022741"/>
    </source>
</evidence>
<proteinExistence type="inferred from homology"/>
<keyword evidence="7 10" id="KW-0143">Chaperone</keyword>
<dbReference type="GO" id="GO:0005737">
    <property type="term" value="C:cytoplasm"/>
    <property type="evidence" value="ECO:0007669"/>
    <property type="project" value="UniProtKB-SubCell"/>
</dbReference>
<comment type="similarity">
    <text evidence="2 10">Belongs to the heat shock protein 90 family.</text>
</comment>
<feature type="binding site" evidence="11">
    <location>
        <begin position="91"/>
        <end position="96"/>
    </location>
    <ligand>
        <name>ATP</name>
        <dbReference type="ChEBI" id="CHEBI:30616"/>
    </ligand>
</feature>
<comment type="subunit">
    <text evidence="10">Homodimer.</text>
</comment>
<comment type="caution">
    <text evidence="10">Lacks conserved residue(s) required for the propagation of feature annotation.</text>
</comment>
<evidence type="ECO:0000256" key="11">
    <source>
        <dbReference type="PIRSR" id="PIRSR002583-1"/>
    </source>
</evidence>
<dbReference type="NCBIfam" id="NF003555">
    <property type="entry name" value="PRK05218.1"/>
    <property type="match status" value="1"/>
</dbReference>
<dbReference type="Pfam" id="PF00183">
    <property type="entry name" value="HSP90"/>
    <property type="match status" value="1"/>
</dbReference>
<evidence type="ECO:0000256" key="10">
    <source>
        <dbReference type="HAMAP-Rule" id="MF_00505"/>
    </source>
</evidence>
<gene>
    <name evidence="10 14" type="primary">htpG</name>
    <name evidence="14" type="ORF">TUM17379_27240</name>
</gene>
<dbReference type="SUPFAM" id="SSF54211">
    <property type="entry name" value="Ribosomal protein S5 domain 2-like"/>
    <property type="match status" value="1"/>
</dbReference>
<dbReference type="Pfam" id="PF13589">
    <property type="entry name" value="HATPase_c_3"/>
    <property type="match status" value="1"/>
</dbReference>
<feature type="binding site" evidence="11">
    <location>
        <position position="54"/>
    </location>
    <ligand>
        <name>ATP</name>
        <dbReference type="ChEBI" id="CHEBI:30616"/>
    </ligand>
</feature>
<dbReference type="GO" id="GO:0016887">
    <property type="term" value="F:ATP hydrolysis activity"/>
    <property type="evidence" value="ECO:0007669"/>
    <property type="project" value="InterPro"/>
</dbReference>
<comment type="function">
    <text evidence="8 10">Molecular chaperone. Has ATPase activity.</text>
</comment>
<feature type="binding site" evidence="11">
    <location>
        <position position="314"/>
    </location>
    <ligand>
        <name>ATP</name>
        <dbReference type="ChEBI" id="CHEBI:30616"/>
    </ligand>
</feature>
<keyword evidence="5 10" id="KW-0067">ATP-binding</keyword>
<sequence>MRELVSNAADAADKLRYLALTNDALYEGDGELRVRISTDKEKGTITIEDNGIGMTRDGVIEHLGTIAKSGTSEFFKNLSGDAAKDSQLIGQFGVGFYSAFIVADKVTVRTRAAGHKADEGVQWQSAGEGDFTVENIVKESRGTEITLHLREEEKEFADDWRLRSIITKYSDHISIPVEMWQEGSPESEGPDGEKVPATEGQWQVMNKATALWTRNKSEISDEEYQEFYKHISHDFSDPLLWSHNRVEGKQEYTSLLYIPSKAPWDLWNRDRKQGLQLFVQRVFIMDDAEQFMPSYLRFVKGLIDSNDLPLNVSREILQDNKVTQAMRTAITKRVLGMLEKLAKDDSDKYQQFWAEFGQVLKEGPAEDWSNRERVAGLLRFASTHNDTAAQTVSLDDYIGRMKEGQSKIYYIVADSYEAAAHSPHLELLRKKGIEVLLMSDRIDEWLINHLTEYKEKALHSVTRGELDLGELEDENEKAEQEKLAAESESLLKRIKEALGDKVKDVRVTTRLTDTPACVVAGEGEMSSQMIKLMQAAGQQVPEVKPTFELNPTHPLVARLNEEADESRFNDWSNLLLQQAMLSEKGSLADPSEFIRLMNQMLLANLK</sequence>
<feature type="binding site" evidence="11">
    <location>
        <begin position="69"/>
        <end position="70"/>
    </location>
    <ligand>
        <name>ATP</name>
        <dbReference type="ChEBI" id="CHEBI:30616"/>
    </ligand>
</feature>
<feature type="region of interest" description="A; substrate-binding" evidence="10">
    <location>
        <begin position="1"/>
        <end position="314"/>
    </location>
</feature>
<dbReference type="SMART" id="SM00387">
    <property type="entry name" value="HATPase_c"/>
    <property type="match status" value="1"/>
</dbReference>
<keyword evidence="12" id="KW-0175">Coiled coil</keyword>
<dbReference type="PIRSF" id="PIRSF002583">
    <property type="entry name" value="Hsp90"/>
    <property type="match status" value="1"/>
</dbReference>
<keyword evidence="4 10" id="KW-0547">Nucleotide-binding</keyword>
<evidence type="ECO:0000256" key="5">
    <source>
        <dbReference type="ARBA" id="ARBA00022840"/>
    </source>
</evidence>
<dbReference type="Gene3D" id="1.20.120.790">
    <property type="entry name" value="Heat shock protein 90, C-terminal domain"/>
    <property type="match status" value="1"/>
</dbReference>
<evidence type="ECO:0000256" key="2">
    <source>
        <dbReference type="ARBA" id="ARBA00008239"/>
    </source>
</evidence>
<evidence type="ECO:0000259" key="13">
    <source>
        <dbReference type="SMART" id="SM00387"/>
    </source>
</evidence>
<evidence type="ECO:0000256" key="12">
    <source>
        <dbReference type="SAM" id="Coils"/>
    </source>
</evidence>
<evidence type="ECO:0000256" key="1">
    <source>
        <dbReference type="ARBA" id="ARBA00004496"/>
    </source>
</evidence>
<evidence type="ECO:0000256" key="6">
    <source>
        <dbReference type="ARBA" id="ARBA00023016"/>
    </source>
</evidence>
<dbReference type="InterPro" id="IPR036890">
    <property type="entry name" value="HATPase_C_sf"/>
</dbReference>
<name>A0AAD1NNT2_9GAMM</name>
<keyword evidence="3 10" id="KW-0963">Cytoplasm</keyword>
<organism evidence="14 15">
    <name type="scientific">Shewanella algae</name>
    <dbReference type="NCBI Taxonomy" id="38313"/>
    <lineage>
        <taxon>Bacteria</taxon>
        <taxon>Pseudomonadati</taxon>
        <taxon>Pseudomonadota</taxon>
        <taxon>Gammaproteobacteria</taxon>
        <taxon>Alteromonadales</taxon>
        <taxon>Shewanellaceae</taxon>
        <taxon>Shewanella</taxon>
    </lineage>
</organism>